<dbReference type="STRING" id="929713.NIASO_10525"/>
<dbReference type="OrthoDB" id="7950977at2"/>
<accession>W0F1W4</accession>
<gene>
    <name evidence="1" type="ORF">NIASO_10525</name>
</gene>
<dbReference type="Gene3D" id="1.10.150.20">
    <property type="entry name" value="5' to 3' exonuclease, C-terminal subdomain"/>
    <property type="match status" value="1"/>
</dbReference>
<dbReference type="EMBL" id="CP007035">
    <property type="protein sequence ID" value="AHF15469.1"/>
    <property type="molecule type" value="Genomic_DNA"/>
</dbReference>
<proteinExistence type="predicted"/>
<evidence type="ECO:0000313" key="1">
    <source>
        <dbReference type="EMBL" id="AHF15469.1"/>
    </source>
</evidence>
<dbReference type="KEGG" id="nso:NIASO_10525"/>
<protein>
    <recommendedName>
        <fullName evidence="3">RNA polymerase alpha subunit C-terminal domain-containing protein</fullName>
    </recommendedName>
</protein>
<dbReference type="eggNOG" id="COG0202">
    <property type="taxonomic scope" value="Bacteria"/>
</dbReference>
<dbReference type="AlphaFoldDB" id="W0F1W4"/>
<reference evidence="1 2" key="1">
    <citation type="submission" date="2013-12" db="EMBL/GenBank/DDBJ databases">
        <authorList>
            <consortium name="DOE Joint Genome Institute"/>
            <person name="Eisen J."/>
            <person name="Huntemann M."/>
            <person name="Han J."/>
            <person name="Chen A."/>
            <person name="Kyrpides N."/>
            <person name="Mavromatis K."/>
            <person name="Markowitz V."/>
            <person name="Palaniappan K."/>
            <person name="Ivanova N."/>
            <person name="Schaumberg A."/>
            <person name="Pati A."/>
            <person name="Liolios K."/>
            <person name="Nordberg H.P."/>
            <person name="Cantor M.N."/>
            <person name="Hua S.X."/>
            <person name="Woyke T."/>
        </authorList>
    </citation>
    <scope>NUCLEOTIDE SEQUENCE [LARGE SCALE GENOMIC DNA]</scope>
    <source>
        <strain evidence="2">DSM 19437</strain>
    </source>
</reference>
<dbReference type="NCBIfam" id="NF005841">
    <property type="entry name" value="PRK07758.1"/>
    <property type="match status" value="1"/>
</dbReference>
<dbReference type="RefSeq" id="WP_008585386.1">
    <property type="nucleotide sequence ID" value="NZ_CP007035.1"/>
</dbReference>
<evidence type="ECO:0008006" key="3">
    <source>
        <dbReference type="Google" id="ProtNLM"/>
    </source>
</evidence>
<evidence type="ECO:0000313" key="2">
    <source>
        <dbReference type="Proteomes" id="UP000003586"/>
    </source>
</evidence>
<name>W0F1W4_9BACT</name>
<dbReference type="HOGENOM" id="CLU_180000_0_0_10"/>
<dbReference type="SUPFAM" id="SSF47789">
    <property type="entry name" value="C-terminal domain of RNA polymerase alpha subunit"/>
    <property type="match status" value="1"/>
</dbReference>
<organism evidence="1 2">
    <name type="scientific">Niabella soli DSM 19437</name>
    <dbReference type="NCBI Taxonomy" id="929713"/>
    <lineage>
        <taxon>Bacteria</taxon>
        <taxon>Pseudomonadati</taxon>
        <taxon>Bacteroidota</taxon>
        <taxon>Chitinophagia</taxon>
        <taxon>Chitinophagales</taxon>
        <taxon>Chitinophagaceae</taxon>
        <taxon>Niabella</taxon>
    </lineage>
</organism>
<keyword evidence="2" id="KW-1185">Reference proteome</keyword>
<dbReference type="Proteomes" id="UP000003586">
    <property type="component" value="Chromosome"/>
</dbReference>
<sequence length="101" mass="11192">MAKATLRTCPNGHQYHKSSDCPVCPVCEAEKKPKEGFLSKLGAPARRALEREGITSVKRLAAYTEKEILSLHGIGPSSLPVLQRALKEQQLDFKNKKELYG</sequence>